<feature type="compositionally biased region" description="Low complexity" evidence="1">
    <location>
        <begin position="332"/>
        <end position="352"/>
    </location>
</feature>
<feature type="chain" id="PRO_5003394863" description="VSG" evidence="2">
    <location>
        <begin position="27"/>
        <end position="402"/>
    </location>
</feature>
<evidence type="ECO:0000313" key="3">
    <source>
        <dbReference type="EMBL" id="CCD18350.1"/>
    </source>
</evidence>
<protein>
    <recommendedName>
        <fullName evidence="5">VSG</fullName>
    </recommendedName>
</protein>
<gene>
    <name evidence="3" type="ORF">TvY486_0010270</name>
</gene>
<proteinExistence type="predicted"/>
<evidence type="ECO:0000256" key="2">
    <source>
        <dbReference type="SAM" id="SignalP"/>
    </source>
</evidence>
<evidence type="ECO:0008006" key="5">
    <source>
        <dbReference type="Google" id="ProtNLM"/>
    </source>
</evidence>
<feature type="compositionally biased region" description="Low complexity" evidence="1">
    <location>
        <begin position="359"/>
        <end position="377"/>
    </location>
</feature>
<sequence>MGALNITLRLALLSLLLAPVVRDAQATAGDDANVYSALCGVVTVAAGVENTADGIDKQVDTLGLAFEEAEDTKIVAAFVEAHLQAPEHLPARKAVESADNATRAALRLHVAKAVAAGKRAKLKTAEAKKKADQAVFGPDTDKTINTQGTEQTARNKLVSSQVGGKGLAADISALCAQDAASNVCTRGASYNQMSKADAGWAEAAAMLCHDSQHAGTPTASTIAAALARALSVIATGKVDDALIGGTSATKINVDKATNTLAYGVDGKKKRLKAIAWANALTAAGAALAEANIALEDAKLHKTLAISNALNIAAQHELRKTLAASTSKKDAEQQAQAQKAAGNKQTATTTGAQVTRDNLEGSAQGGTQEAQQQTQANSNWDAGMQQTRNVAAMVAASTLAHLH</sequence>
<keyword evidence="4" id="KW-1185">Reference proteome</keyword>
<dbReference type="AlphaFoldDB" id="F9WLF9"/>
<reference evidence="3 4" key="1">
    <citation type="journal article" date="2012" name="Proc. Natl. Acad. Sci. U.S.A.">
        <title>Antigenic diversity is generated by distinct evolutionary mechanisms in African trypanosome species.</title>
        <authorList>
            <person name="Jackson A.P."/>
            <person name="Berry A."/>
            <person name="Aslett M."/>
            <person name="Allison H.C."/>
            <person name="Burton P."/>
            <person name="Vavrova-Anderson J."/>
            <person name="Brown R."/>
            <person name="Browne H."/>
            <person name="Corton N."/>
            <person name="Hauser H."/>
            <person name="Gamble J."/>
            <person name="Gilderthorp R."/>
            <person name="Marcello L."/>
            <person name="McQuillan J."/>
            <person name="Otto T.D."/>
            <person name="Quail M.A."/>
            <person name="Sanders M.J."/>
            <person name="van Tonder A."/>
            <person name="Ginger M.L."/>
            <person name="Field M.C."/>
            <person name="Barry J.D."/>
            <person name="Hertz-Fowler C."/>
            <person name="Berriman M."/>
        </authorList>
    </citation>
    <scope>NUCLEOTIDE SEQUENCE</scope>
    <source>
        <strain evidence="3 4">Y486</strain>
    </source>
</reference>
<dbReference type="VEuPathDB" id="TriTrypDB:TvY486_0010270"/>
<keyword evidence="2" id="KW-0732">Signal</keyword>
<name>F9WLF9_TRYVY</name>
<dbReference type="Proteomes" id="UP000009027">
    <property type="component" value="Unassembled WGS sequence"/>
</dbReference>
<accession>F9WLF9</accession>
<evidence type="ECO:0000256" key="1">
    <source>
        <dbReference type="SAM" id="MobiDB-lite"/>
    </source>
</evidence>
<evidence type="ECO:0000313" key="4">
    <source>
        <dbReference type="Proteomes" id="UP000009027"/>
    </source>
</evidence>
<feature type="signal peptide" evidence="2">
    <location>
        <begin position="1"/>
        <end position="26"/>
    </location>
</feature>
<feature type="region of interest" description="Disordered" evidence="1">
    <location>
        <begin position="322"/>
        <end position="377"/>
    </location>
</feature>
<organism evidence="3 4">
    <name type="scientific">Trypanosoma vivax (strain Y486)</name>
    <dbReference type="NCBI Taxonomy" id="1055687"/>
    <lineage>
        <taxon>Eukaryota</taxon>
        <taxon>Discoba</taxon>
        <taxon>Euglenozoa</taxon>
        <taxon>Kinetoplastea</taxon>
        <taxon>Metakinetoplastina</taxon>
        <taxon>Trypanosomatida</taxon>
        <taxon>Trypanosomatidae</taxon>
        <taxon>Trypanosoma</taxon>
        <taxon>Duttonella</taxon>
    </lineage>
</organism>
<dbReference type="EMBL" id="CAEX01000964">
    <property type="protein sequence ID" value="CCD18350.1"/>
    <property type="molecule type" value="Genomic_DNA"/>
</dbReference>